<dbReference type="InterPro" id="IPR005715">
    <property type="entry name" value="Glu_5kinase/COase_Synthase"/>
</dbReference>
<keyword evidence="2" id="KW-0028">Amino-acid biosynthesis</keyword>
<dbReference type="PRINTS" id="PR00474">
    <property type="entry name" value="GLU5KINASE"/>
</dbReference>
<feature type="domain" description="Aspartate/glutamate/uridylate kinase" evidence="8">
    <location>
        <begin position="12"/>
        <end position="198"/>
    </location>
</feature>
<protein>
    <recommendedName>
        <fullName evidence="8">Aspartate/glutamate/uridylate kinase domain-containing protein</fullName>
    </recommendedName>
</protein>
<dbReference type="GO" id="GO:0005829">
    <property type="term" value="C:cytosol"/>
    <property type="evidence" value="ECO:0007669"/>
    <property type="project" value="TreeGrafter"/>
</dbReference>
<dbReference type="GO" id="GO:0005524">
    <property type="term" value="F:ATP binding"/>
    <property type="evidence" value="ECO:0007669"/>
    <property type="project" value="UniProtKB-KW"/>
</dbReference>
<dbReference type="FunFam" id="3.40.1160.10:FF:000006">
    <property type="entry name" value="Glutamate 5-kinase"/>
    <property type="match status" value="1"/>
</dbReference>
<keyword evidence="3" id="KW-0641">Proline biosynthesis</keyword>
<dbReference type="InterPro" id="IPR041739">
    <property type="entry name" value="G5K_ProB"/>
</dbReference>
<keyword evidence="4" id="KW-0808">Transferase</keyword>
<dbReference type="NCBIfam" id="TIGR01027">
    <property type="entry name" value="proB"/>
    <property type="match status" value="1"/>
</dbReference>
<dbReference type="InterPro" id="IPR011529">
    <property type="entry name" value="Glu_5kinase"/>
</dbReference>
<dbReference type="GO" id="GO:0008652">
    <property type="term" value="P:amino acid biosynthetic process"/>
    <property type="evidence" value="ECO:0007669"/>
    <property type="project" value="UniProtKB-KW"/>
</dbReference>
<name>X1FHZ0_9ZZZZ</name>
<evidence type="ECO:0000256" key="7">
    <source>
        <dbReference type="ARBA" id="ARBA00022840"/>
    </source>
</evidence>
<dbReference type="PANTHER" id="PTHR43654:SF1">
    <property type="entry name" value="ISOPENTENYL PHOSPHATE KINASE"/>
    <property type="match status" value="1"/>
</dbReference>
<evidence type="ECO:0000256" key="6">
    <source>
        <dbReference type="ARBA" id="ARBA00022777"/>
    </source>
</evidence>
<evidence type="ECO:0000256" key="2">
    <source>
        <dbReference type="ARBA" id="ARBA00022605"/>
    </source>
</evidence>
<evidence type="ECO:0000313" key="9">
    <source>
        <dbReference type="EMBL" id="GAH45281.1"/>
    </source>
</evidence>
<keyword evidence="7" id="KW-0067">ATP-binding</keyword>
<sequence length="214" mass="23442">MSSRKKIVDSVKRVVIKIGSGALTTKEGLNLGVINALSKDISHLMEKNGLEIILVSSGAIASGIKKMGYSQRPQSISQQQAAAAVGQSTLMLAYEEAFKTYEKKVAQILVTRDDLTNRKRYLNTRNTLFTLLHWKVIPIINENDTVVVDEIKFGDNDNLSAMIANLAAANLVINLTNIDGFFDDDPRVNKDAHRISVVEKVTSKIEKTASSIPG</sequence>
<dbReference type="InterPro" id="IPR036393">
    <property type="entry name" value="AceGlu_kinase-like_sf"/>
</dbReference>
<dbReference type="PANTHER" id="PTHR43654">
    <property type="entry name" value="GLUTAMATE 5-KINASE"/>
    <property type="match status" value="1"/>
</dbReference>
<evidence type="ECO:0000256" key="4">
    <source>
        <dbReference type="ARBA" id="ARBA00022679"/>
    </source>
</evidence>
<dbReference type="SUPFAM" id="SSF53633">
    <property type="entry name" value="Carbamate kinase-like"/>
    <property type="match status" value="1"/>
</dbReference>
<dbReference type="EMBL" id="BARU01010132">
    <property type="protein sequence ID" value="GAH45281.1"/>
    <property type="molecule type" value="Genomic_DNA"/>
</dbReference>
<dbReference type="CDD" id="cd04242">
    <property type="entry name" value="AAK_G5K_ProB"/>
    <property type="match status" value="1"/>
</dbReference>
<dbReference type="InterPro" id="IPR001057">
    <property type="entry name" value="Glu/AcGlu_kinase"/>
</dbReference>
<keyword evidence="1" id="KW-0963">Cytoplasm</keyword>
<keyword evidence="6" id="KW-0418">Kinase</keyword>
<gene>
    <name evidence="9" type="ORF">S03H2_19400</name>
</gene>
<evidence type="ECO:0000259" key="8">
    <source>
        <dbReference type="Pfam" id="PF00696"/>
    </source>
</evidence>
<reference evidence="9" key="1">
    <citation type="journal article" date="2014" name="Front. Microbiol.">
        <title>High frequency of phylogenetically diverse reductive dehalogenase-homologous genes in deep subseafloor sedimentary metagenomes.</title>
        <authorList>
            <person name="Kawai M."/>
            <person name="Futagami T."/>
            <person name="Toyoda A."/>
            <person name="Takaki Y."/>
            <person name="Nishi S."/>
            <person name="Hori S."/>
            <person name="Arai W."/>
            <person name="Tsubouchi T."/>
            <person name="Morono Y."/>
            <person name="Uchiyama I."/>
            <person name="Ito T."/>
            <person name="Fujiyama A."/>
            <person name="Inagaki F."/>
            <person name="Takami H."/>
        </authorList>
    </citation>
    <scope>NUCLEOTIDE SEQUENCE</scope>
    <source>
        <strain evidence="9">Expedition CK06-06</strain>
    </source>
</reference>
<keyword evidence="5" id="KW-0547">Nucleotide-binding</keyword>
<feature type="non-terminal residue" evidence="9">
    <location>
        <position position="214"/>
    </location>
</feature>
<organism evidence="9">
    <name type="scientific">marine sediment metagenome</name>
    <dbReference type="NCBI Taxonomy" id="412755"/>
    <lineage>
        <taxon>unclassified sequences</taxon>
        <taxon>metagenomes</taxon>
        <taxon>ecological metagenomes</taxon>
    </lineage>
</organism>
<dbReference type="Gene3D" id="3.40.1160.10">
    <property type="entry name" value="Acetylglutamate kinase-like"/>
    <property type="match status" value="1"/>
</dbReference>
<evidence type="ECO:0000256" key="5">
    <source>
        <dbReference type="ARBA" id="ARBA00022741"/>
    </source>
</evidence>
<dbReference type="PIRSF" id="PIRSF000729">
    <property type="entry name" value="GK"/>
    <property type="match status" value="1"/>
</dbReference>
<evidence type="ECO:0000256" key="1">
    <source>
        <dbReference type="ARBA" id="ARBA00022490"/>
    </source>
</evidence>
<proteinExistence type="predicted"/>
<dbReference type="Pfam" id="PF00696">
    <property type="entry name" value="AA_kinase"/>
    <property type="match status" value="1"/>
</dbReference>
<dbReference type="AlphaFoldDB" id="X1FHZ0"/>
<dbReference type="GO" id="GO:0004349">
    <property type="term" value="F:glutamate 5-kinase activity"/>
    <property type="evidence" value="ECO:0007669"/>
    <property type="project" value="InterPro"/>
</dbReference>
<evidence type="ECO:0000256" key="3">
    <source>
        <dbReference type="ARBA" id="ARBA00022650"/>
    </source>
</evidence>
<dbReference type="InterPro" id="IPR001048">
    <property type="entry name" value="Asp/Glu/Uridylate_kinase"/>
</dbReference>
<comment type="caution">
    <text evidence="9">The sequence shown here is derived from an EMBL/GenBank/DDBJ whole genome shotgun (WGS) entry which is preliminary data.</text>
</comment>
<accession>X1FHZ0</accession>